<proteinExistence type="predicted"/>
<comment type="caution">
    <text evidence="1">The sequence shown here is derived from an EMBL/GenBank/DDBJ whole genome shotgun (WGS) entry which is preliminary data.</text>
</comment>
<dbReference type="RefSeq" id="WP_285272766.1">
    <property type="nucleotide sequence ID" value="NZ_JASNVW010000001.1"/>
</dbReference>
<protein>
    <submittedName>
        <fullName evidence="1">Uncharacterized protein</fullName>
    </submittedName>
</protein>
<evidence type="ECO:0000313" key="2">
    <source>
        <dbReference type="Proteomes" id="UP001529235"/>
    </source>
</evidence>
<name>A0ABD4Z389_9CREN</name>
<dbReference type="EMBL" id="JASNVW010000001">
    <property type="protein sequence ID" value="MDK6027781.1"/>
    <property type="molecule type" value="Genomic_DNA"/>
</dbReference>
<evidence type="ECO:0000313" key="1">
    <source>
        <dbReference type="EMBL" id="MDK6027781.1"/>
    </source>
</evidence>
<gene>
    <name evidence="1" type="ORF">QPL79_00125</name>
</gene>
<dbReference type="AlphaFoldDB" id="A0ABD4Z389"/>
<organism evidence="1 2">
    <name type="scientific">Ignisphaera cupida</name>
    <dbReference type="NCBI Taxonomy" id="3050454"/>
    <lineage>
        <taxon>Archaea</taxon>
        <taxon>Thermoproteota</taxon>
        <taxon>Thermoprotei</taxon>
        <taxon>Desulfurococcales</taxon>
        <taxon>Desulfurococcaceae</taxon>
        <taxon>Ignisphaera</taxon>
    </lineage>
</organism>
<sequence length="219" mass="25518">MSIDALRLAILDAFHRYGQKFVLVMKAALSVARENKLRGSNSMGDFDYKGVVEKLNSMGYSYNPSLLLKTLEKEYRIIETSYKTSNQHWYKFRYGIEVLESIIDSIVKGSEDLEDPDITLIKIQFRSLRPRYWLNKLKNMGVKEKLSKADIKIFQRFSFAILPKLIKILKQAEEFEDELFIEINVLREVIQLAQLIAEKIDYVELGNKISIDSQVVQHM</sequence>
<reference evidence="1 2" key="1">
    <citation type="submission" date="2023-05" db="EMBL/GenBank/DDBJ databases">
        <title>A new hyperthermophilic archaea 'Ignisphaera cupida' sp. nov. and description of the family 'Ignisphaeraceae' fam. nov.</title>
        <authorList>
            <person name="Podosokorskaya O.A."/>
            <person name="Elcheninov A.G."/>
            <person name="Klukina A."/>
            <person name="Merkel A.Y."/>
        </authorList>
    </citation>
    <scope>NUCLEOTIDE SEQUENCE [LARGE SCALE GENOMIC DNA]</scope>
    <source>
        <strain evidence="1 2">4213-co</strain>
    </source>
</reference>
<dbReference type="Proteomes" id="UP001529235">
    <property type="component" value="Unassembled WGS sequence"/>
</dbReference>
<accession>A0ABD4Z389</accession>
<keyword evidence="2" id="KW-1185">Reference proteome</keyword>